<dbReference type="OrthoDB" id="121633at2157"/>
<gene>
    <name evidence="4" type="ordered locus">MmarC5_0533</name>
</gene>
<dbReference type="InterPro" id="IPR001498">
    <property type="entry name" value="Impact_N"/>
</dbReference>
<organism evidence="4 5">
    <name type="scientific">Methanococcus maripaludis (strain C5 / ATCC BAA-1333)</name>
    <dbReference type="NCBI Taxonomy" id="402880"/>
    <lineage>
        <taxon>Archaea</taxon>
        <taxon>Methanobacteriati</taxon>
        <taxon>Methanobacteriota</taxon>
        <taxon>Methanomada group</taxon>
        <taxon>Methanococci</taxon>
        <taxon>Methanococcales</taxon>
        <taxon>Methanococcaceae</taxon>
        <taxon>Methanococcus</taxon>
    </lineage>
</organism>
<evidence type="ECO:0000256" key="1">
    <source>
        <dbReference type="ARBA" id="ARBA00007665"/>
    </source>
</evidence>
<evidence type="ECO:0000259" key="3">
    <source>
        <dbReference type="Pfam" id="PF09186"/>
    </source>
</evidence>
<dbReference type="HOGENOM" id="CLU_083552_2_1_2"/>
<feature type="domain" description="UPF0029" evidence="3">
    <location>
        <begin position="146"/>
        <end position="198"/>
    </location>
</feature>
<dbReference type="AlphaFoldDB" id="A4FXB8"/>
<dbReference type="GeneID" id="4929194"/>
<dbReference type="SUPFAM" id="SSF54211">
    <property type="entry name" value="Ribosomal protein S5 domain 2-like"/>
    <property type="match status" value="1"/>
</dbReference>
<dbReference type="Pfam" id="PF09186">
    <property type="entry name" value="DUF1949"/>
    <property type="match status" value="1"/>
</dbReference>
<name>A4FXB8_METM5</name>
<reference evidence="4 5" key="1">
    <citation type="submission" date="2007-03" db="EMBL/GenBank/DDBJ databases">
        <title>Complete sequence of chromosome of Methanococcus maripaludis C5.</title>
        <authorList>
            <consortium name="US DOE Joint Genome Institute"/>
            <person name="Copeland A."/>
            <person name="Lucas S."/>
            <person name="Lapidus A."/>
            <person name="Barry K."/>
            <person name="Glavina del Rio T."/>
            <person name="Dalin E."/>
            <person name="Tice H."/>
            <person name="Pitluck S."/>
            <person name="Chertkov O."/>
            <person name="Brettin T."/>
            <person name="Bruce D."/>
            <person name="Han C."/>
            <person name="Detter J.C."/>
            <person name="Schmutz J."/>
            <person name="Larimer F."/>
            <person name="Land M."/>
            <person name="Hauser L."/>
            <person name="Kyrpides N."/>
            <person name="Mikhailova N."/>
            <person name="Sieprawska-Lupa M."/>
            <person name="Whitman W.B."/>
            <person name="Richardson P."/>
        </authorList>
    </citation>
    <scope>NUCLEOTIDE SEQUENCE [LARGE SCALE GENOMIC DNA]</scope>
    <source>
        <strain evidence="5">C5 / ATCC BAA-1333</strain>
    </source>
</reference>
<dbReference type="InterPro" id="IPR020568">
    <property type="entry name" value="Ribosomal_Su5_D2-typ_SF"/>
</dbReference>
<evidence type="ECO:0000259" key="2">
    <source>
        <dbReference type="Pfam" id="PF01205"/>
    </source>
</evidence>
<dbReference type="GO" id="GO:0005737">
    <property type="term" value="C:cytoplasm"/>
    <property type="evidence" value="ECO:0007669"/>
    <property type="project" value="TreeGrafter"/>
</dbReference>
<dbReference type="PANTHER" id="PTHR16301:SF20">
    <property type="entry name" value="IMPACT FAMILY MEMBER YIGZ"/>
    <property type="match status" value="1"/>
</dbReference>
<dbReference type="GO" id="GO:0006446">
    <property type="term" value="P:regulation of translational initiation"/>
    <property type="evidence" value="ECO:0007669"/>
    <property type="project" value="TreeGrafter"/>
</dbReference>
<evidence type="ECO:0008006" key="6">
    <source>
        <dbReference type="Google" id="ProtNLM"/>
    </source>
</evidence>
<dbReference type="Proteomes" id="UP000000253">
    <property type="component" value="Chromosome"/>
</dbReference>
<dbReference type="EMBL" id="CP000609">
    <property type="protein sequence ID" value="ABO34847.1"/>
    <property type="molecule type" value="Genomic_DNA"/>
</dbReference>
<dbReference type="Gene3D" id="3.30.70.240">
    <property type="match status" value="1"/>
</dbReference>
<dbReference type="Pfam" id="PF01205">
    <property type="entry name" value="Impact_N"/>
    <property type="match status" value="1"/>
</dbReference>
<dbReference type="InterPro" id="IPR015269">
    <property type="entry name" value="UPF0029_Impact_C"/>
</dbReference>
<comment type="similarity">
    <text evidence="1">Belongs to the IMPACT family.</text>
</comment>
<dbReference type="InterPro" id="IPR036956">
    <property type="entry name" value="Impact_N_sf"/>
</dbReference>
<dbReference type="STRING" id="402880.MmarC5_0533"/>
<sequence length="205" mass="23300">MVFLQKEFYRTLKSFSKVELVFKGSLFIGYGKPIKSEIEAKEFINEIKSIHTDANHKVSAYRVDIENNLAMKYDDDGEPQGSAGKPIYKVIELKNLQNTVIVVTRYFGGVKLGYGGLVKAYSDTATEVVNSSGILEIFEKVHILAEFDYSEIQKVKQIVENFGKIVDENYSDVVKFNMEVKKGLEDELIKKLVNLTKNKIKIDNL</sequence>
<dbReference type="KEGG" id="mmq:MmarC5_0533"/>
<dbReference type="RefSeq" id="WP_011868302.1">
    <property type="nucleotide sequence ID" value="NC_009135.1"/>
</dbReference>
<dbReference type="SUPFAM" id="SSF54980">
    <property type="entry name" value="EF-G C-terminal domain-like"/>
    <property type="match status" value="1"/>
</dbReference>
<dbReference type="Gene3D" id="3.30.230.30">
    <property type="entry name" value="Impact, N-terminal domain"/>
    <property type="match status" value="1"/>
</dbReference>
<dbReference type="InterPro" id="IPR023582">
    <property type="entry name" value="Impact"/>
</dbReference>
<evidence type="ECO:0000313" key="4">
    <source>
        <dbReference type="EMBL" id="ABO34847.1"/>
    </source>
</evidence>
<accession>A4FXB8</accession>
<proteinExistence type="inferred from homology"/>
<dbReference type="PANTHER" id="PTHR16301">
    <property type="entry name" value="IMPACT-RELATED"/>
    <property type="match status" value="1"/>
</dbReference>
<evidence type="ECO:0000313" key="5">
    <source>
        <dbReference type="Proteomes" id="UP000000253"/>
    </source>
</evidence>
<dbReference type="eggNOG" id="arCOG03107">
    <property type="taxonomic scope" value="Archaea"/>
</dbReference>
<protein>
    <recommendedName>
        <fullName evidence="6">YigZ family protein</fullName>
    </recommendedName>
</protein>
<dbReference type="InterPro" id="IPR035647">
    <property type="entry name" value="EFG_III/V"/>
</dbReference>
<feature type="domain" description="Impact N-terminal" evidence="2">
    <location>
        <begin position="23"/>
        <end position="129"/>
    </location>
</feature>